<dbReference type="Proteomes" id="UP000294508">
    <property type="component" value="Unassembled WGS sequence"/>
</dbReference>
<evidence type="ECO:0000313" key="2">
    <source>
        <dbReference type="Proteomes" id="UP000294508"/>
    </source>
</evidence>
<evidence type="ECO:0000313" key="1">
    <source>
        <dbReference type="EMBL" id="TCO19663.1"/>
    </source>
</evidence>
<keyword evidence="2" id="KW-1185">Reference proteome</keyword>
<dbReference type="EMBL" id="SLWN01000013">
    <property type="protein sequence ID" value="TCO19663.1"/>
    <property type="molecule type" value="Genomic_DNA"/>
</dbReference>
<proteinExistence type="predicted"/>
<dbReference type="AlphaFoldDB" id="A0A4R2H3E5"/>
<reference evidence="1 2" key="1">
    <citation type="journal article" date="2015" name="Stand. Genomic Sci.">
        <title>Genomic Encyclopedia of Bacterial and Archaeal Type Strains, Phase III: the genomes of soil and plant-associated and newly described type strains.</title>
        <authorList>
            <person name="Whitman W.B."/>
            <person name="Woyke T."/>
            <person name="Klenk H.P."/>
            <person name="Zhou Y."/>
            <person name="Lilburn T.G."/>
            <person name="Beck B.J."/>
            <person name="De Vos P."/>
            <person name="Vandamme P."/>
            <person name="Eisen J.A."/>
            <person name="Garrity G."/>
            <person name="Hugenholtz P."/>
            <person name="Kyrpides N.C."/>
        </authorList>
    </citation>
    <scope>NUCLEOTIDE SEQUENCE [LARGE SCALE GENOMIC DNA]</scope>
    <source>
        <strain evidence="1 2">VKM Ac-2572</strain>
    </source>
</reference>
<protein>
    <submittedName>
        <fullName evidence="1">Uncharacterized protein</fullName>
    </submittedName>
</protein>
<name>A0A4R2H3E5_9ACTN</name>
<comment type="caution">
    <text evidence="1">The sequence shown here is derived from an EMBL/GenBank/DDBJ whole genome shotgun (WGS) entry which is preliminary data.</text>
</comment>
<accession>A0A4R2H3E5</accession>
<sequence length="471" mass="50186">MGLYARAVALPDALQTIVNDIAAAARGKDPEAFLAAGQRLADRFHEASRQDLDAAVTLLAPVLTDAPESLGGPLAQYLGSLIGMDGDATPVLDTLVEHACRALEGTRQFVALYDELVGPVPERAECGEREYEQFVAAAASRIDDPGAVARSWMYAESWVQPVLFLGQRADVRRALPQRERLTAAAIAAEDDLPGLAPWLVGLLRILDDEPLVVLHRPTGTAFRVTISGVSDNFQLHTLLGAHIIPLLPVARRGVLRRRDTSGLPAAPTPAMLAAADGSGDLAPAGGLTGQFNLVDGLGAWIWNEGRPDEIPLIDGVRVIVLDPPPYQRGWDSGRAYPLLCASVEATPLPNDEARMWLSRIKPAKPLDQATKASEALVWSDDMAVALPSGRDVADVVNYTLAASARGVSGLELETAVAGEFSLSAEDSALAVDRVFGGITRAATLNEANRPDPVKDPIAFESYRQALERSEA</sequence>
<gene>
    <name evidence="1" type="ORF">EV652_11362</name>
</gene>
<organism evidence="1 2">
    <name type="scientific">Kribbella steppae</name>
    <dbReference type="NCBI Taxonomy" id="2512223"/>
    <lineage>
        <taxon>Bacteria</taxon>
        <taxon>Bacillati</taxon>
        <taxon>Actinomycetota</taxon>
        <taxon>Actinomycetes</taxon>
        <taxon>Propionibacteriales</taxon>
        <taxon>Kribbellaceae</taxon>
        <taxon>Kribbella</taxon>
    </lineage>
</organism>